<accession>A0ABD3DBW7</accession>
<sequence>MVDPMDGNISPEGSAIVSLKRSSPSSFKCRIYCKVYYCKEDEVCLYQPLTFEVSFQEDVPYAVPADISMPYLVKPKLSTYNSLTPVKV</sequence>
<comment type="caution">
    <text evidence="1">The sequence shown here is derived from an EMBL/GenBank/DDBJ whole genome shotgun (WGS) entry which is preliminary data.</text>
</comment>
<dbReference type="PANTHER" id="PTHR46388">
    <property type="entry name" value="NHL REPEAT-CONTAINING PROTEIN 2"/>
    <property type="match status" value="1"/>
</dbReference>
<evidence type="ECO:0008006" key="3">
    <source>
        <dbReference type="Google" id="ProtNLM"/>
    </source>
</evidence>
<evidence type="ECO:0000313" key="1">
    <source>
        <dbReference type="EMBL" id="KAL3638456.1"/>
    </source>
</evidence>
<evidence type="ECO:0000313" key="2">
    <source>
        <dbReference type="Proteomes" id="UP001632038"/>
    </source>
</evidence>
<protein>
    <recommendedName>
        <fullName evidence="3">Arrestin-like N-terminal domain-containing protein</fullName>
    </recommendedName>
</protein>
<keyword evidence="2" id="KW-1185">Reference proteome</keyword>
<dbReference type="Proteomes" id="UP001632038">
    <property type="component" value="Unassembled WGS sequence"/>
</dbReference>
<dbReference type="EMBL" id="JAVIJP010000019">
    <property type="protein sequence ID" value="KAL3638456.1"/>
    <property type="molecule type" value="Genomic_DNA"/>
</dbReference>
<dbReference type="AlphaFoldDB" id="A0ABD3DBW7"/>
<gene>
    <name evidence="1" type="ORF">CASFOL_017827</name>
</gene>
<dbReference type="PANTHER" id="PTHR46388:SF2">
    <property type="entry name" value="NHL REPEAT-CONTAINING PROTEIN 2"/>
    <property type="match status" value="1"/>
</dbReference>
<reference evidence="2" key="1">
    <citation type="journal article" date="2024" name="IScience">
        <title>Strigolactones Initiate the Formation of Haustorium-like Structures in Castilleja.</title>
        <authorList>
            <person name="Buerger M."/>
            <person name="Peterson D."/>
            <person name="Chory J."/>
        </authorList>
    </citation>
    <scope>NUCLEOTIDE SEQUENCE [LARGE SCALE GENOMIC DNA]</scope>
</reference>
<name>A0ABD3DBW7_9LAMI</name>
<organism evidence="1 2">
    <name type="scientific">Castilleja foliolosa</name>
    <dbReference type="NCBI Taxonomy" id="1961234"/>
    <lineage>
        <taxon>Eukaryota</taxon>
        <taxon>Viridiplantae</taxon>
        <taxon>Streptophyta</taxon>
        <taxon>Embryophyta</taxon>
        <taxon>Tracheophyta</taxon>
        <taxon>Spermatophyta</taxon>
        <taxon>Magnoliopsida</taxon>
        <taxon>eudicotyledons</taxon>
        <taxon>Gunneridae</taxon>
        <taxon>Pentapetalae</taxon>
        <taxon>asterids</taxon>
        <taxon>lamiids</taxon>
        <taxon>Lamiales</taxon>
        <taxon>Orobanchaceae</taxon>
        <taxon>Pedicularideae</taxon>
        <taxon>Castillejinae</taxon>
        <taxon>Castilleja</taxon>
    </lineage>
</organism>
<proteinExistence type="predicted"/>